<evidence type="ECO:0000256" key="2">
    <source>
        <dbReference type="SAM" id="Phobius"/>
    </source>
</evidence>
<keyword evidence="4" id="KW-1185">Reference proteome</keyword>
<dbReference type="STRING" id="396014.BF93_04870"/>
<name>Z9JPU5_9MICO</name>
<evidence type="ECO:0000313" key="3">
    <source>
        <dbReference type="EMBL" id="EWS80214.1"/>
    </source>
</evidence>
<evidence type="ECO:0000313" key="4">
    <source>
        <dbReference type="Proteomes" id="UP000023067"/>
    </source>
</evidence>
<organism evidence="3 4">
    <name type="scientific">Brachybacterium phenoliresistens</name>
    <dbReference type="NCBI Taxonomy" id="396014"/>
    <lineage>
        <taxon>Bacteria</taxon>
        <taxon>Bacillati</taxon>
        <taxon>Actinomycetota</taxon>
        <taxon>Actinomycetes</taxon>
        <taxon>Micrococcales</taxon>
        <taxon>Dermabacteraceae</taxon>
        <taxon>Brachybacterium</taxon>
    </lineage>
</organism>
<protein>
    <submittedName>
        <fullName evidence="3">Uncharacterized protein</fullName>
    </submittedName>
</protein>
<dbReference type="AlphaFoldDB" id="Z9JPU5"/>
<dbReference type="OrthoDB" id="3831394at2"/>
<dbReference type="EMBL" id="JDYK01000018">
    <property type="protein sequence ID" value="EWS80214.1"/>
    <property type="molecule type" value="Genomic_DNA"/>
</dbReference>
<keyword evidence="2" id="KW-0812">Transmembrane</keyword>
<accession>Z9JPU5</accession>
<evidence type="ECO:0000256" key="1">
    <source>
        <dbReference type="SAM" id="MobiDB-lite"/>
    </source>
</evidence>
<feature type="compositionally biased region" description="Basic and acidic residues" evidence="1">
    <location>
        <begin position="183"/>
        <end position="195"/>
    </location>
</feature>
<feature type="transmembrane region" description="Helical" evidence="2">
    <location>
        <begin position="326"/>
        <end position="350"/>
    </location>
</feature>
<feature type="transmembrane region" description="Helical" evidence="2">
    <location>
        <begin position="27"/>
        <end position="52"/>
    </location>
</feature>
<dbReference type="PATRIC" id="fig|396014.3.peg.3006"/>
<keyword evidence="2" id="KW-1133">Transmembrane helix</keyword>
<feature type="region of interest" description="Disordered" evidence="1">
    <location>
        <begin position="183"/>
        <end position="203"/>
    </location>
</feature>
<gene>
    <name evidence="3" type="ORF">BF93_04870</name>
</gene>
<feature type="transmembrane region" description="Helical" evidence="2">
    <location>
        <begin position="58"/>
        <end position="76"/>
    </location>
</feature>
<dbReference type="RefSeq" id="WP_038373767.1">
    <property type="nucleotide sequence ID" value="NZ_KK070001.1"/>
</dbReference>
<comment type="caution">
    <text evidence="3">The sequence shown here is derived from an EMBL/GenBank/DDBJ whole genome shotgun (WGS) entry which is preliminary data.</text>
</comment>
<feature type="transmembrane region" description="Helical" evidence="2">
    <location>
        <begin position="293"/>
        <end position="314"/>
    </location>
</feature>
<sequence length="359" mass="37547">MRDLDLSALGRGSGARARLRVLAESPLLLMGTTVVVLLVLVPAIVLVVVLASGAPLDGGMLAFLGILLLGGILGLVDVRRRTATSGGVEAFAEANGLDLIRESPARDYGAHRFRTGSRIVRESVRTREARLREIGDAWPMTLPEVGISAATGVRVGGPRTAEVFLRARLSAPVRAPLVHDGREAVTSDGQEDRADGSTPFVSPEMDRDLRAFAGPYTLEISGQEVVLCGSRPLDASRAERVQEAAVLVEALASRTEALLVDDAAGGPHAPVPWAAATGPHHPAPPRRGARRPVVVLLGVLALLVVVPVALAVVMSSIDHVLLGREVLAKAVVGVAVVLILGIVAAVARWMTAGRGAPRR</sequence>
<dbReference type="HOGENOM" id="CLU_770905_0_0_11"/>
<keyword evidence="2" id="KW-0472">Membrane</keyword>
<reference evidence="3 4" key="1">
    <citation type="submission" date="2014-02" db="EMBL/GenBank/DDBJ databases">
        <title>Genome sequence of Brachybacterium phenoliresistens strain W13A50.</title>
        <authorList>
            <person name="Wang X."/>
        </authorList>
    </citation>
    <scope>NUCLEOTIDE SEQUENCE [LARGE SCALE GENOMIC DNA]</scope>
    <source>
        <strain evidence="3 4">W13A50</strain>
    </source>
</reference>
<proteinExistence type="predicted"/>
<dbReference type="Proteomes" id="UP000023067">
    <property type="component" value="Unassembled WGS sequence"/>
</dbReference>